<dbReference type="InterPro" id="IPR056694">
    <property type="entry name" value="DUF7792"/>
</dbReference>
<reference evidence="3" key="1">
    <citation type="submission" date="2025-08" db="UniProtKB">
        <authorList>
            <consortium name="RefSeq"/>
        </authorList>
    </citation>
    <scope>IDENTIFICATION</scope>
</reference>
<dbReference type="OrthoDB" id="1683831at2759"/>
<dbReference type="SMART" id="SM00185">
    <property type="entry name" value="ARM"/>
    <property type="match status" value="4"/>
</dbReference>
<dbReference type="AlphaFoldDB" id="A0A8N4ETE8"/>
<evidence type="ECO:0000313" key="2">
    <source>
        <dbReference type="Proteomes" id="UP000504607"/>
    </source>
</evidence>
<dbReference type="SUPFAM" id="SSF48371">
    <property type="entry name" value="ARM repeat"/>
    <property type="match status" value="1"/>
</dbReference>
<accession>A0A8N4ETE8</accession>
<dbReference type="GO" id="GO:0007166">
    <property type="term" value="P:cell surface receptor signaling pathway"/>
    <property type="evidence" value="ECO:0007669"/>
    <property type="project" value="InterPro"/>
</dbReference>
<dbReference type="Gene3D" id="1.25.10.10">
    <property type="entry name" value="Leucine-rich Repeat Variant"/>
    <property type="match status" value="3"/>
</dbReference>
<dbReference type="PANTHER" id="PTHR46168">
    <property type="entry name" value="ARMADILLO REPEAT ONLY 4"/>
    <property type="match status" value="1"/>
</dbReference>
<dbReference type="Gene3D" id="1.20.930.20">
    <property type="entry name" value="Adaptor protein Cbl, N-terminal domain"/>
    <property type="match status" value="1"/>
</dbReference>
<dbReference type="InterPro" id="IPR016024">
    <property type="entry name" value="ARM-type_fold"/>
</dbReference>
<gene>
    <name evidence="3" type="primary">LOC105034268</name>
</gene>
<dbReference type="Pfam" id="PF00514">
    <property type="entry name" value="Arm"/>
    <property type="match status" value="1"/>
</dbReference>
<proteinExistence type="predicted"/>
<dbReference type="InterPro" id="IPR036537">
    <property type="entry name" value="Adaptor_Cbl_N_dom_sf"/>
</dbReference>
<organism evidence="2 3">
    <name type="scientific">Elaeis guineensis var. tenera</name>
    <name type="common">Oil palm</name>
    <dbReference type="NCBI Taxonomy" id="51953"/>
    <lineage>
        <taxon>Eukaryota</taxon>
        <taxon>Viridiplantae</taxon>
        <taxon>Streptophyta</taxon>
        <taxon>Embryophyta</taxon>
        <taxon>Tracheophyta</taxon>
        <taxon>Spermatophyta</taxon>
        <taxon>Magnoliopsida</taxon>
        <taxon>Liliopsida</taxon>
        <taxon>Arecaceae</taxon>
        <taxon>Arecoideae</taxon>
        <taxon>Cocoseae</taxon>
        <taxon>Elaeidinae</taxon>
        <taxon>Elaeis</taxon>
    </lineage>
</organism>
<dbReference type="PANTHER" id="PTHR46168:SF1">
    <property type="entry name" value="ARMADILLO REPEAT ONLY 4"/>
    <property type="match status" value="1"/>
</dbReference>
<evidence type="ECO:0000259" key="1">
    <source>
        <dbReference type="Pfam" id="PF25055"/>
    </source>
</evidence>
<name>A0A8N4ETE8_ELAGV</name>
<sequence length="621" mass="66940">MTMTMTMMNGRGGVGGGGGGAGVAKGLEEALSLPILLVERVAKAVDEAESFRSECTEVGRQAEQLATMLRSTVRRAAAYDRPVRRVLAEASKSLERALALVRCCKRSSVLRRVVTITTGSADFRKTLALLDASLADLRWLISIYSPDDDSGAVISLPPIASTDPILSWVWSYLATIQSAARHTADRAEAAHALTNLALDNDRNKKIILEEGGAPLLLSLLRDGPSIDAQIAAAAALASLASAPDHVAVLLRELAVPTIVGVLSDSPMRLQARVAAIVSRMAAHEPLAREEFARENAVRPLVSLLSFEVPLDEPRSTPKKPPTIHSLVQGISAAATANSNLVGRGVSNSARPVDYYHHHHRKERENERAEVKLALRVACAEALWTLSKGCVSNSRKIAETKGLLCLSKIIEREKGELQHHCLMTLVEITAAAESDADLRRVAFKWSSPAAKSVVDQLLKIAQLGSSPALQVAAIKSIGCLARTFPARETRILSPLVLQLGHWNPDVAAEAARALGKFASPENFLCLEHSKTIAEFAGVPPLIRLLRSGDKAQLPGVTLLCYLALHVPKSEGLERAKALNTLHSVIRTPLAQDPSLTELLPKAIYQLELYRVGAHAHRQLYQL</sequence>
<protein>
    <submittedName>
        <fullName evidence="3">Uncharacterized protein LOC105034268</fullName>
    </submittedName>
</protein>
<evidence type="ECO:0000313" key="3">
    <source>
        <dbReference type="RefSeq" id="XP_029117397.1"/>
    </source>
</evidence>
<dbReference type="Pfam" id="PF25055">
    <property type="entry name" value="DUF7792"/>
    <property type="match status" value="1"/>
</dbReference>
<dbReference type="Proteomes" id="UP000504607">
    <property type="component" value="Unplaced"/>
</dbReference>
<keyword evidence="2" id="KW-1185">Reference proteome</keyword>
<feature type="domain" description="DUF7792" evidence="1">
    <location>
        <begin position="28"/>
        <end position="144"/>
    </location>
</feature>
<dbReference type="InterPro" id="IPR000225">
    <property type="entry name" value="Armadillo"/>
</dbReference>
<dbReference type="InterPro" id="IPR011989">
    <property type="entry name" value="ARM-like"/>
</dbReference>
<dbReference type="RefSeq" id="XP_029117397.1">
    <property type="nucleotide sequence ID" value="XM_029261564.1"/>
</dbReference>